<dbReference type="GeneID" id="301133072"/>
<dbReference type="SUPFAM" id="SSF101960">
    <property type="entry name" value="Stabilizer of iron transporter SufD"/>
    <property type="match status" value="1"/>
</dbReference>
<accession>A0A1I4A2X2</accession>
<evidence type="ECO:0000259" key="3">
    <source>
        <dbReference type="Pfam" id="PF19295"/>
    </source>
</evidence>
<dbReference type="InterPro" id="IPR037284">
    <property type="entry name" value="SUF_FeS_clus_asmbl_SufBD_sf"/>
</dbReference>
<dbReference type="InterPro" id="IPR055346">
    <property type="entry name" value="Fe-S_cluster_assembly_SufBD"/>
</dbReference>
<dbReference type="NCBIfam" id="TIGR01981">
    <property type="entry name" value="sufD"/>
    <property type="match status" value="1"/>
</dbReference>
<dbReference type="AlphaFoldDB" id="A0A1I4A2X2"/>
<feature type="domain" description="SUF system FeS cluster assembly SufBD N-terminal" evidence="3">
    <location>
        <begin position="83"/>
        <end position="170"/>
    </location>
</feature>
<dbReference type="PANTHER" id="PTHR30508:SF1">
    <property type="entry name" value="UPF0051 PROTEIN ABCI8, CHLOROPLASTIC-RELATED"/>
    <property type="match status" value="1"/>
</dbReference>
<dbReference type="Pfam" id="PF01458">
    <property type="entry name" value="SUFBD_core"/>
    <property type="match status" value="1"/>
</dbReference>
<dbReference type="RefSeq" id="WP_092273339.1">
    <property type="nucleotide sequence ID" value="NZ_BJOE01000062.1"/>
</dbReference>
<dbReference type="EMBL" id="FORT01000014">
    <property type="protein sequence ID" value="SFK50281.1"/>
    <property type="molecule type" value="Genomic_DNA"/>
</dbReference>
<dbReference type="GO" id="GO:0016226">
    <property type="term" value="P:iron-sulfur cluster assembly"/>
    <property type="evidence" value="ECO:0007669"/>
    <property type="project" value="InterPro"/>
</dbReference>
<name>A0A1I4A2X2_9BACL</name>
<feature type="domain" description="SUF system FeS cluster assembly SufBD core" evidence="2">
    <location>
        <begin position="177"/>
        <end position="406"/>
    </location>
</feature>
<dbReference type="InterPro" id="IPR011542">
    <property type="entry name" value="SUF_FeS_clus_asmbl_SufD"/>
</dbReference>
<comment type="similarity">
    <text evidence="1">Belongs to the iron-sulfur cluster assembly SufBD family.</text>
</comment>
<dbReference type="STRING" id="1884381.SAMN05518846_114110"/>
<dbReference type="InterPro" id="IPR045595">
    <property type="entry name" value="SufBD_N"/>
</dbReference>
<evidence type="ECO:0000259" key="2">
    <source>
        <dbReference type="Pfam" id="PF01458"/>
    </source>
</evidence>
<proteinExistence type="inferred from homology"/>
<evidence type="ECO:0000313" key="5">
    <source>
        <dbReference type="Proteomes" id="UP000198915"/>
    </source>
</evidence>
<dbReference type="Proteomes" id="UP000198915">
    <property type="component" value="Unassembled WGS sequence"/>
</dbReference>
<evidence type="ECO:0000256" key="1">
    <source>
        <dbReference type="ARBA" id="ARBA00043967"/>
    </source>
</evidence>
<dbReference type="InterPro" id="IPR000825">
    <property type="entry name" value="SUF_FeS_clus_asmbl_SufBD_core"/>
</dbReference>
<gene>
    <name evidence="4" type="ORF">SAMN05518846_114110</name>
</gene>
<evidence type="ECO:0000313" key="4">
    <source>
        <dbReference type="EMBL" id="SFK50281.1"/>
    </source>
</evidence>
<dbReference type="Pfam" id="PF19295">
    <property type="entry name" value="SufBD_N"/>
    <property type="match status" value="1"/>
</dbReference>
<dbReference type="PANTHER" id="PTHR30508">
    <property type="entry name" value="FES CLUSTER ASSEMBLY PROTEIN SUF"/>
    <property type="match status" value="1"/>
</dbReference>
<reference evidence="5" key="1">
    <citation type="submission" date="2016-10" db="EMBL/GenBank/DDBJ databases">
        <authorList>
            <person name="Varghese N."/>
            <person name="Submissions S."/>
        </authorList>
    </citation>
    <scope>NUCLEOTIDE SEQUENCE [LARGE SCALE GENOMIC DNA]</scope>
    <source>
        <strain evidence="5">OK042</strain>
    </source>
</reference>
<organism evidence="4 5">
    <name type="scientific">Brevibacillus centrosporus</name>
    <dbReference type="NCBI Taxonomy" id="54910"/>
    <lineage>
        <taxon>Bacteria</taxon>
        <taxon>Bacillati</taxon>
        <taxon>Bacillota</taxon>
        <taxon>Bacilli</taxon>
        <taxon>Bacillales</taxon>
        <taxon>Paenibacillaceae</taxon>
        <taxon>Brevibacillus</taxon>
    </lineage>
</organism>
<sequence>MSVDVQLRFDSEAITEYSKANQEPAWFLEKRLAGLKAAGELQLPALEKTKIDKWNTTEFDPFQTAAKAAAASELSELVKAQIDVDSVKNLLVQKNASSVFEAVSEELKSKGVIFTSFAKALVEHSDLVQKYVGTVVSFDEHKLTALHTAVVNGGVFIYVPKNVEVEVPLQAVFEVAGDHALLSPHVLIVAEANSKVIYVDTFVSGEGTSMVANSIVEVYVGAGASVQVASVRSLSTDVHDYSFRRATVDRDGKMEWILGEMNDGNTVANNTTILKGTGSTAETKSISVGTGSQRQNLTSQVQHIGTHSESDMVSKAVMTGEAVSILNGITKIEKGAEKANGVQAENILMLSEKSRGDANPILLIDEDDVKAGHAASVGRFSEESLYYLMSRGITRQNAERLIILGFLDPVVAEIPVEEVRNRLRQALERKLG</sequence>
<keyword evidence="5" id="KW-1185">Reference proteome</keyword>
<protein>
    <submittedName>
        <fullName evidence="4">Fe-S cluster assembly protein SufD</fullName>
    </submittedName>
</protein>